<feature type="domain" description="CAP-associated" evidence="2">
    <location>
        <begin position="65"/>
        <end position="203"/>
    </location>
</feature>
<feature type="domain" description="SCP" evidence="1">
    <location>
        <begin position="235"/>
        <end position="341"/>
    </location>
</feature>
<evidence type="ECO:0000313" key="4">
    <source>
        <dbReference type="Proteomes" id="UP001316087"/>
    </source>
</evidence>
<dbReference type="InterPro" id="IPR035940">
    <property type="entry name" value="CAP_sf"/>
</dbReference>
<evidence type="ECO:0000259" key="2">
    <source>
        <dbReference type="Pfam" id="PF14504"/>
    </source>
</evidence>
<evidence type="ECO:0000259" key="1">
    <source>
        <dbReference type="Pfam" id="PF00188"/>
    </source>
</evidence>
<gene>
    <name evidence="3" type="ORF">LZ480_02820</name>
</gene>
<dbReference type="EMBL" id="JAKZFC010000001">
    <property type="protein sequence ID" value="MCH7320810.1"/>
    <property type="molecule type" value="Genomic_DNA"/>
</dbReference>
<dbReference type="PANTHER" id="PTHR31157">
    <property type="entry name" value="SCP DOMAIN-CONTAINING PROTEIN"/>
    <property type="match status" value="1"/>
</dbReference>
<comment type="caution">
    <text evidence="3">The sequence shown here is derived from an EMBL/GenBank/DDBJ whole genome shotgun (WGS) entry which is preliminary data.</text>
</comment>
<proteinExistence type="predicted"/>
<accession>A0ABS9U8Z8</accession>
<reference evidence="3 4" key="1">
    <citation type="submission" date="2022-03" db="EMBL/GenBank/DDBJ databases">
        <authorList>
            <person name="Jo J.-H."/>
            <person name="Im W.-T."/>
        </authorList>
    </citation>
    <scope>NUCLEOTIDE SEQUENCE [LARGE SCALE GENOMIC DNA]</scope>
    <source>
        <strain evidence="3 4">MA9</strain>
    </source>
</reference>
<keyword evidence="4" id="KW-1185">Reference proteome</keyword>
<dbReference type="Gene3D" id="3.40.33.10">
    <property type="entry name" value="CAP"/>
    <property type="match status" value="1"/>
</dbReference>
<dbReference type="CDD" id="cd05379">
    <property type="entry name" value="CAP_bacterial"/>
    <property type="match status" value="1"/>
</dbReference>
<evidence type="ECO:0000313" key="3">
    <source>
        <dbReference type="EMBL" id="MCH7320810.1"/>
    </source>
</evidence>
<dbReference type="Pfam" id="PF00188">
    <property type="entry name" value="CAP"/>
    <property type="match status" value="1"/>
</dbReference>
<dbReference type="Proteomes" id="UP001316087">
    <property type="component" value="Unassembled WGS sequence"/>
</dbReference>
<dbReference type="InterPro" id="IPR029410">
    <property type="entry name" value="CAP_assoc"/>
</dbReference>
<sequence length="348" mass="39659">MKALFQILIVATCICIVVYYTNVEPSKTEVLEGPTTITKPVIDLESTQQSINELPRPTTGISIYIGKSASEILDNYGKPVRVDPTEFGYEWWVYENKAGLFMVGVMNNIVTQIYTNDMSFNTTPYTINESIDDIYRMTIFEQEVTFESDDNVYLFAMNEEDMKNRILVKYDDVYIQLYIDNETNTLYGVRFLDGATLVLHKSYEMQFFGELVEANTPSSFAQIEINLANGRILTALTNAFREKFELPKLAYSNVLTSLASDNSEQMFLTLMETQTTESEKFDVGGELVALEISYEQLGENVAANYKDPIEVLHGWINSKEHRALVLNEDYTLIGSGAYVNNFTQLYMK</sequence>
<organism evidence="3 4">
    <name type="scientific">Solibacillus palustris</name>
    <dbReference type="NCBI Taxonomy" id="2908203"/>
    <lineage>
        <taxon>Bacteria</taxon>
        <taxon>Bacillati</taxon>
        <taxon>Bacillota</taxon>
        <taxon>Bacilli</taxon>
        <taxon>Bacillales</taxon>
        <taxon>Caryophanaceae</taxon>
        <taxon>Solibacillus</taxon>
    </lineage>
</organism>
<protein>
    <submittedName>
        <fullName evidence="3">CAP-associated domain-containing protein</fullName>
    </submittedName>
</protein>
<dbReference type="Pfam" id="PF14504">
    <property type="entry name" value="CAP_assoc_N"/>
    <property type="match status" value="1"/>
</dbReference>
<dbReference type="RefSeq" id="WP_241367863.1">
    <property type="nucleotide sequence ID" value="NZ_JAKZFC010000001.1"/>
</dbReference>
<dbReference type="SUPFAM" id="SSF55797">
    <property type="entry name" value="PR-1-like"/>
    <property type="match status" value="1"/>
</dbReference>
<dbReference type="InterPro" id="IPR014044">
    <property type="entry name" value="CAP_dom"/>
</dbReference>
<dbReference type="PANTHER" id="PTHR31157:SF1">
    <property type="entry name" value="SCP DOMAIN-CONTAINING PROTEIN"/>
    <property type="match status" value="1"/>
</dbReference>
<name>A0ABS9U8Z8_9BACL</name>